<evidence type="ECO:0000256" key="9">
    <source>
        <dbReference type="ARBA" id="ARBA00022763"/>
    </source>
</evidence>
<evidence type="ECO:0000256" key="19">
    <source>
        <dbReference type="ARBA" id="ARBA00029943"/>
    </source>
</evidence>
<keyword evidence="7" id="KW-0479">Metal-binding</keyword>
<keyword evidence="9" id="KW-0227">DNA damage</keyword>
<dbReference type="SUPFAM" id="SSF56091">
    <property type="entry name" value="DNA ligase/mRNA capping enzyme, catalytic domain"/>
    <property type="match status" value="1"/>
</dbReference>
<dbReference type="NCBIfam" id="TIGR02776">
    <property type="entry name" value="NHEJ_ligase_prk"/>
    <property type="match status" value="1"/>
</dbReference>
<comment type="catalytic activity">
    <reaction evidence="20">
        <text>ATP + (deoxyribonucleotide)n-3'-hydroxyl + 5'-phospho-(deoxyribonucleotide)m = (deoxyribonucleotide)n+m + AMP + diphosphate.</text>
        <dbReference type="EC" id="6.5.1.1"/>
    </reaction>
</comment>
<keyword evidence="11" id="KW-0269">Exonuclease</keyword>
<dbReference type="GO" id="GO:0004527">
    <property type="term" value="F:exonuclease activity"/>
    <property type="evidence" value="ECO:0007669"/>
    <property type="project" value="UniProtKB-KW"/>
</dbReference>
<dbReference type="GO" id="GO:0003910">
    <property type="term" value="F:DNA ligase (ATP) activity"/>
    <property type="evidence" value="ECO:0007669"/>
    <property type="project" value="UniProtKB-EC"/>
</dbReference>
<keyword evidence="5" id="KW-0548">Nucleotidyltransferase</keyword>
<dbReference type="GO" id="GO:0006310">
    <property type="term" value="P:DNA recombination"/>
    <property type="evidence" value="ECO:0007669"/>
    <property type="project" value="UniProtKB-KW"/>
</dbReference>
<dbReference type="GO" id="GO:0046872">
    <property type="term" value="F:metal ion binding"/>
    <property type="evidence" value="ECO:0007669"/>
    <property type="project" value="UniProtKB-KW"/>
</dbReference>
<accession>A0A365Y737</accession>
<dbReference type="InterPro" id="IPR012309">
    <property type="entry name" value="DNA_ligase_ATP-dep_C"/>
</dbReference>
<keyword evidence="14" id="KW-0238">DNA-binding</keyword>
<dbReference type="GO" id="GO:0005524">
    <property type="term" value="F:ATP binding"/>
    <property type="evidence" value="ECO:0007669"/>
    <property type="project" value="UniProtKB-KW"/>
</dbReference>
<dbReference type="Proteomes" id="UP000253410">
    <property type="component" value="Unassembled WGS sequence"/>
</dbReference>
<dbReference type="Pfam" id="PF04679">
    <property type="entry name" value="DNA_ligase_A_C"/>
    <property type="match status" value="1"/>
</dbReference>
<comment type="caution">
    <text evidence="22">The sequence shown here is derived from an EMBL/GenBank/DDBJ whole genome shotgun (WGS) entry which is preliminary data.</text>
</comment>
<dbReference type="CDD" id="cd04865">
    <property type="entry name" value="LigD_Pol_like_2"/>
    <property type="match status" value="1"/>
</dbReference>
<evidence type="ECO:0000313" key="23">
    <source>
        <dbReference type="Proteomes" id="UP000253410"/>
    </source>
</evidence>
<dbReference type="PANTHER" id="PTHR42705">
    <property type="entry name" value="BIFUNCTIONAL NON-HOMOLOGOUS END JOINING PROTEIN LIGD"/>
    <property type="match status" value="1"/>
</dbReference>
<dbReference type="PROSITE" id="PS00333">
    <property type="entry name" value="DNA_LIGASE_A2"/>
    <property type="match status" value="1"/>
</dbReference>
<dbReference type="NCBIfam" id="TIGR02779">
    <property type="entry name" value="NHEJ_ligase_lig"/>
    <property type="match status" value="1"/>
</dbReference>
<dbReference type="GO" id="GO:0003887">
    <property type="term" value="F:DNA-directed DNA polymerase activity"/>
    <property type="evidence" value="ECO:0007669"/>
    <property type="project" value="UniProtKB-KW"/>
</dbReference>
<evidence type="ECO:0000256" key="15">
    <source>
        <dbReference type="ARBA" id="ARBA00023172"/>
    </source>
</evidence>
<evidence type="ECO:0000256" key="13">
    <source>
        <dbReference type="ARBA" id="ARBA00022932"/>
    </source>
</evidence>
<evidence type="ECO:0000256" key="2">
    <source>
        <dbReference type="ARBA" id="ARBA00012727"/>
    </source>
</evidence>
<dbReference type="Gene3D" id="3.30.1490.70">
    <property type="match status" value="1"/>
</dbReference>
<dbReference type="InterPro" id="IPR014146">
    <property type="entry name" value="LigD_ligase_dom"/>
</dbReference>
<dbReference type="InterPro" id="IPR012310">
    <property type="entry name" value="DNA_ligase_ATP-dep_cent"/>
</dbReference>
<evidence type="ECO:0000256" key="16">
    <source>
        <dbReference type="ARBA" id="ARBA00023204"/>
    </source>
</evidence>
<dbReference type="AlphaFoldDB" id="A0A365Y737"/>
<evidence type="ECO:0000313" key="22">
    <source>
        <dbReference type="EMBL" id="RBL93715.1"/>
    </source>
</evidence>
<dbReference type="PROSITE" id="PS50160">
    <property type="entry name" value="DNA_LIGASE_A3"/>
    <property type="match status" value="1"/>
</dbReference>
<dbReference type="CDD" id="cd07971">
    <property type="entry name" value="OBF_DNA_ligase_LigD"/>
    <property type="match status" value="1"/>
</dbReference>
<dbReference type="GO" id="GO:0003677">
    <property type="term" value="F:DNA binding"/>
    <property type="evidence" value="ECO:0007669"/>
    <property type="project" value="UniProtKB-KW"/>
</dbReference>
<proteinExistence type="predicted"/>
<comment type="cofactor">
    <cofactor evidence="1">
        <name>Mn(2+)</name>
        <dbReference type="ChEBI" id="CHEBI:29035"/>
    </cofactor>
</comment>
<dbReference type="GO" id="GO:0006281">
    <property type="term" value="P:DNA repair"/>
    <property type="evidence" value="ECO:0007669"/>
    <property type="project" value="UniProtKB-KW"/>
</dbReference>
<evidence type="ECO:0000256" key="12">
    <source>
        <dbReference type="ARBA" id="ARBA00022840"/>
    </source>
</evidence>
<evidence type="ECO:0000256" key="1">
    <source>
        <dbReference type="ARBA" id="ARBA00001936"/>
    </source>
</evidence>
<evidence type="ECO:0000259" key="21">
    <source>
        <dbReference type="PROSITE" id="PS50160"/>
    </source>
</evidence>
<evidence type="ECO:0000256" key="10">
    <source>
        <dbReference type="ARBA" id="ARBA00022801"/>
    </source>
</evidence>
<dbReference type="Gene3D" id="3.30.470.30">
    <property type="entry name" value="DNA ligase/mRNA capping enzyme"/>
    <property type="match status" value="1"/>
</dbReference>
<evidence type="ECO:0000256" key="6">
    <source>
        <dbReference type="ARBA" id="ARBA00022722"/>
    </source>
</evidence>
<evidence type="ECO:0000256" key="8">
    <source>
        <dbReference type="ARBA" id="ARBA00022741"/>
    </source>
</evidence>
<dbReference type="NCBIfam" id="TIGR02778">
    <property type="entry name" value="ligD_pol"/>
    <property type="match status" value="1"/>
</dbReference>
<keyword evidence="18" id="KW-0511">Multifunctional enzyme</keyword>
<evidence type="ECO:0000256" key="4">
    <source>
        <dbReference type="ARBA" id="ARBA00022679"/>
    </source>
</evidence>
<dbReference type="OrthoDB" id="9802472at2"/>
<dbReference type="CDD" id="cd07906">
    <property type="entry name" value="Adenylation_DNA_ligase_LigD_LigC"/>
    <property type="match status" value="1"/>
</dbReference>
<dbReference type="InterPro" id="IPR016059">
    <property type="entry name" value="DNA_ligase_ATP-dep_CS"/>
</dbReference>
<keyword evidence="10" id="KW-0378">Hydrolase</keyword>
<dbReference type="Pfam" id="PF21686">
    <property type="entry name" value="LigD_Prim-Pol"/>
    <property type="match status" value="1"/>
</dbReference>
<keyword evidence="17" id="KW-0464">Manganese</keyword>
<dbReference type="Pfam" id="PF01068">
    <property type="entry name" value="DNA_ligase_A_M"/>
    <property type="match status" value="1"/>
</dbReference>
<evidence type="ECO:0000256" key="18">
    <source>
        <dbReference type="ARBA" id="ARBA00023268"/>
    </source>
</evidence>
<feature type="domain" description="ATP-dependent DNA ligase family profile" evidence="21">
    <location>
        <begin position="87"/>
        <end position="230"/>
    </location>
</feature>
<dbReference type="InterPro" id="IPR014145">
    <property type="entry name" value="LigD_pol_dom"/>
</dbReference>
<keyword evidence="23" id="KW-1185">Reference proteome</keyword>
<dbReference type="RefSeq" id="WP_113616306.1">
    <property type="nucleotide sequence ID" value="NZ_QFFJ01000001.1"/>
</dbReference>
<keyword evidence="13" id="KW-0239">DNA-directed DNA polymerase</keyword>
<dbReference type="InterPro" id="IPR014143">
    <property type="entry name" value="NHEJ_ligase_prk"/>
</dbReference>
<keyword evidence="4" id="KW-0808">Transferase</keyword>
<evidence type="ECO:0000256" key="14">
    <source>
        <dbReference type="ARBA" id="ARBA00023125"/>
    </source>
</evidence>
<dbReference type="PANTHER" id="PTHR42705:SF2">
    <property type="entry name" value="BIFUNCTIONAL NON-HOMOLOGOUS END JOINING PROTEIN LIGD"/>
    <property type="match status" value="1"/>
</dbReference>
<evidence type="ECO:0000256" key="11">
    <source>
        <dbReference type="ARBA" id="ARBA00022839"/>
    </source>
</evidence>
<keyword evidence="15" id="KW-0233">DNA recombination</keyword>
<evidence type="ECO:0000256" key="3">
    <source>
        <dbReference type="ARBA" id="ARBA00022598"/>
    </source>
</evidence>
<keyword evidence="16" id="KW-0234">DNA repair</keyword>
<evidence type="ECO:0000256" key="5">
    <source>
        <dbReference type="ARBA" id="ARBA00022695"/>
    </source>
</evidence>
<reference evidence="22 23" key="1">
    <citation type="submission" date="2018-05" db="EMBL/GenBank/DDBJ databases">
        <title>Chitinophaga sp. K3CV102501T nov., isolated from isolated from a monsoon evergreen broad-leaved forest soil.</title>
        <authorList>
            <person name="Lv Y."/>
        </authorList>
    </citation>
    <scope>NUCLEOTIDE SEQUENCE [LARGE SCALE GENOMIC DNA]</scope>
    <source>
        <strain evidence="22 23">GDMCC 1.1325</strain>
    </source>
</reference>
<dbReference type="Gene3D" id="2.40.50.140">
    <property type="entry name" value="Nucleic acid-binding proteins"/>
    <property type="match status" value="1"/>
</dbReference>
<gene>
    <name evidence="22" type="primary">ligD</name>
    <name evidence="22" type="ORF">DF182_14540</name>
</gene>
<dbReference type="InterPro" id="IPR012340">
    <property type="entry name" value="NA-bd_OB-fold"/>
</dbReference>
<protein>
    <recommendedName>
        <fullName evidence="2">DNA ligase (ATP)</fullName>
        <ecNumber evidence="2">6.5.1.1</ecNumber>
    </recommendedName>
    <alternativeName>
        <fullName evidence="19">NHEJ DNA polymerase</fullName>
    </alternativeName>
</protein>
<evidence type="ECO:0000256" key="7">
    <source>
        <dbReference type="ARBA" id="ARBA00022723"/>
    </source>
</evidence>
<dbReference type="InterPro" id="IPR052171">
    <property type="entry name" value="NHEJ_LigD"/>
</dbReference>
<dbReference type="Gene3D" id="3.90.920.10">
    <property type="entry name" value="DNA primase, PRIM domain"/>
    <property type="match status" value="1"/>
</dbReference>
<name>A0A365Y737_9BACT</name>
<keyword evidence="8" id="KW-0547">Nucleotide-binding</keyword>
<keyword evidence="12" id="KW-0067">ATP-binding</keyword>
<keyword evidence="3 22" id="KW-0436">Ligase</keyword>
<dbReference type="EMBL" id="QFFJ01000001">
    <property type="protein sequence ID" value="RBL93715.1"/>
    <property type="molecule type" value="Genomic_DNA"/>
</dbReference>
<evidence type="ECO:0000256" key="17">
    <source>
        <dbReference type="ARBA" id="ARBA00023211"/>
    </source>
</evidence>
<dbReference type="SUPFAM" id="SSF50249">
    <property type="entry name" value="Nucleic acid-binding proteins"/>
    <property type="match status" value="1"/>
</dbReference>
<evidence type="ECO:0000256" key="20">
    <source>
        <dbReference type="ARBA" id="ARBA00034003"/>
    </source>
</evidence>
<dbReference type="EC" id="6.5.1.1" evidence="2"/>
<organism evidence="22 23">
    <name type="scientific">Chitinophaga flava</name>
    <dbReference type="NCBI Taxonomy" id="2259036"/>
    <lineage>
        <taxon>Bacteria</taxon>
        <taxon>Pseudomonadati</taxon>
        <taxon>Bacteroidota</taxon>
        <taxon>Chitinophagia</taxon>
        <taxon>Chitinophagales</taxon>
        <taxon>Chitinophagaceae</taxon>
        <taxon>Chitinophaga</taxon>
    </lineage>
</organism>
<keyword evidence="6" id="KW-0540">Nuclease</keyword>
<sequence length="617" mass="70493">MLATLVDAPFNDADWLFETKWDGYRAIATVQQHKVSLYSRNEKDFSRDYPAVVAAVENIAHNVVLDGEIIVLDNKKNSHFQLLQNYKTTGKGNLVYMVFDLLHLNGSELQQLTLLERKSLLKDLVDQLNDKRVQFSAHVLKKGKDFFQKAQQQQWEGIIAKKTDSTYEEGRRTMSWLKIKVTNEQEALICGFTAPRGSRKKLGALVLGLYEDKKLKYIGNCGGGFNDAMLTILYNKLMPLVQKTSPFTQKIKTDMPVTWVKPKLVCQVKFSEWTGDGILRMPVFLGLREDKPAADIHPETPKSMTMTTATAENNRAITLNGKKVSLTNQQKIYWPKENITKGQLIDYYLSVASYILPHLKDRPLSLHRFPNGITHPSFYQKDLDLEQTPDWIKSIPLMAASTGKKVDYLLCNNQATLAYMINLGCIEVNPWLSRTSSLDNPDFVVMDLDPQNIDFKYVVEAALHIKDFLDQYQLQSFCKTSGSEGLHIYIPTGGKYSYDTSRLFAEYIARHVHRELPQTTSVTRTKSDRNKKVYLDYLQNRVAQTVAAPYSVRPKPGATVSMPLSWKEVNESLRISDFDIFNSLQRINEAGDLWEDILQTKNDLHRFISNVEKHTKA</sequence>